<evidence type="ECO:0000313" key="1">
    <source>
        <dbReference type="EMBL" id="KAI5660546.1"/>
    </source>
</evidence>
<sequence length="1061" mass="120121">MMPLIGYCWVVWGIFMFICICSANSYLVDGGEFVRKSGQTFIYDRIDEVKKECASVLASASQLKPGESKEYSIKEDLSFLNGDWWQDLNATPIIPFDNRDIVNNSMEAPTPLNLVSFWVTDVDHAHRSKNWIGVSASLQVGLTIEGLFMEKPNDYNPHFDVWPGHSQLFVSFQGIYTESEKNGGERVMCLLGNAMLPSRQPDSTDPWEWMKSGYTNQPPLVQDDRIRLVLRYPKTFSLVTREIRGSMTSLNKKSNPKYFDEIHMSSSLSTTAKYEFGSEKIVSRACDPYPYKDGMINGNIEVYKGLDFCSILERVTHQVGLTIVPNWKCNGTDDFCRRLGPFMSSREINATDGSFKGVKLVLQDIRCATMTLHSSNGTGFTRVSSMFRVVPPFENQFGAAQRTGLNNMTLAAEGVWKSSSGQLCMVGCLGSVATEGGFGCDSRICLYIPLSFSIQQRSIVMGTLSSISESSGSYFPLSFEKLVQPTELWNGYTTKQPYYRYTKVDAAGVILEKNEPFNFVNVVKKSLLQFPKLEDSGPLLDSLSLLSEDLTLQTSAVPDAFINSIFLRTALQMEILSLGPLFGRHWSGNVSAFENENAHYDKVQYSEKELLVNVSAQIGLTGKTYDNFSVLFVEGLYNPLVGRMYLIGCRDVRASWKILQDSMDLEAGLDCLIEVTVSYPPTTARWLVNPTAKILISSQRNEDDPLYFKPVKLQSFPIMYRKQREDILSRRGVEGILRILTLSLAISCLLSQLLYIRENMESVPFISLVMLGIQALGYSLPLITGAGALFEKIASESYESQSYDLERNQLVRTIDYTVKVLVLVAFSITMRLCQKVWRSRVRLLTRTPLEPHRVPTEKVVIITTLTVHAIGYVLVLFIHSLNTSRKPIQMEQFMDSYGNSHTIREWETELEEYMGLVQDFFLLSQVIGNFVWKINFKPLRNFYYIGITVVRLLPHVYDYVRSPAPNPYFSEEYEFVNPRFDFYSKFGDIAIPAIAILLAATVFIQQKWSYDRLTQTLTLGRSKLLPLGSKVYERLPSVSFEAELASGVCRDGEQEKEQNEE</sequence>
<proteinExistence type="predicted"/>
<evidence type="ECO:0000313" key="2">
    <source>
        <dbReference type="Proteomes" id="UP001060085"/>
    </source>
</evidence>
<comment type="caution">
    <text evidence="1">The sequence shown here is derived from an EMBL/GenBank/DDBJ whole genome shotgun (WGS) entry which is preliminary data.</text>
</comment>
<name>A0ACC0AIV9_CATRO</name>
<accession>A0ACC0AIV9</accession>
<dbReference type="EMBL" id="CM044706">
    <property type="protein sequence ID" value="KAI5660546.1"/>
    <property type="molecule type" value="Genomic_DNA"/>
</dbReference>
<dbReference type="Proteomes" id="UP001060085">
    <property type="component" value="Linkage Group LG06"/>
</dbReference>
<organism evidence="1 2">
    <name type="scientific">Catharanthus roseus</name>
    <name type="common">Madagascar periwinkle</name>
    <name type="synonym">Vinca rosea</name>
    <dbReference type="NCBI Taxonomy" id="4058"/>
    <lineage>
        <taxon>Eukaryota</taxon>
        <taxon>Viridiplantae</taxon>
        <taxon>Streptophyta</taxon>
        <taxon>Embryophyta</taxon>
        <taxon>Tracheophyta</taxon>
        <taxon>Spermatophyta</taxon>
        <taxon>Magnoliopsida</taxon>
        <taxon>eudicotyledons</taxon>
        <taxon>Gunneridae</taxon>
        <taxon>Pentapetalae</taxon>
        <taxon>asterids</taxon>
        <taxon>lamiids</taxon>
        <taxon>Gentianales</taxon>
        <taxon>Apocynaceae</taxon>
        <taxon>Rauvolfioideae</taxon>
        <taxon>Vinceae</taxon>
        <taxon>Catharanthinae</taxon>
        <taxon>Catharanthus</taxon>
    </lineage>
</organism>
<protein>
    <submittedName>
        <fullName evidence="1">Uncharacterized protein</fullName>
    </submittedName>
</protein>
<keyword evidence="2" id="KW-1185">Reference proteome</keyword>
<gene>
    <name evidence="1" type="ORF">M9H77_29339</name>
</gene>
<reference evidence="2" key="1">
    <citation type="journal article" date="2023" name="Nat. Plants">
        <title>Single-cell RNA sequencing provides a high-resolution roadmap for understanding the multicellular compartmentation of specialized metabolism.</title>
        <authorList>
            <person name="Sun S."/>
            <person name="Shen X."/>
            <person name="Li Y."/>
            <person name="Li Y."/>
            <person name="Wang S."/>
            <person name="Li R."/>
            <person name="Zhang H."/>
            <person name="Shen G."/>
            <person name="Guo B."/>
            <person name="Wei J."/>
            <person name="Xu J."/>
            <person name="St-Pierre B."/>
            <person name="Chen S."/>
            <person name="Sun C."/>
        </authorList>
    </citation>
    <scope>NUCLEOTIDE SEQUENCE [LARGE SCALE GENOMIC DNA]</scope>
</reference>